<accession>A0A3B5K664</accession>
<evidence type="ECO:0000313" key="1">
    <source>
        <dbReference type="Ensembl" id="ENSTRUP00000051415.2"/>
    </source>
</evidence>
<organism evidence="1 2">
    <name type="scientific">Takifugu rubripes</name>
    <name type="common">Japanese pufferfish</name>
    <name type="synonym">Fugu rubripes</name>
    <dbReference type="NCBI Taxonomy" id="31033"/>
    <lineage>
        <taxon>Eukaryota</taxon>
        <taxon>Metazoa</taxon>
        <taxon>Chordata</taxon>
        <taxon>Craniata</taxon>
        <taxon>Vertebrata</taxon>
        <taxon>Euteleostomi</taxon>
        <taxon>Actinopterygii</taxon>
        <taxon>Neopterygii</taxon>
        <taxon>Teleostei</taxon>
        <taxon>Neoteleostei</taxon>
        <taxon>Acanthomorphata</taxon>
        <taxon>Eupercaria</taxon>
        <taxon>Tetraodontiformes</taxon>
        <taxon>Tetradontoidea</taxon>
        <taxon>Tetraodontidae</taxon>
        <taxon>Takifugu</taxon>
    </lineage>
</organism>
<protein>
    <submittedName>
        <fullName evidence="1">Uncharacterized protein</fullName>
    </submittedName>
</protein>
<proteinExistence type="predicted"/>
<name>A0A3B5K664_TAKRU</name>
<keyword evidence="2" id="KW-1185">Reference proteome</keyword>
<evidence type="ECO:0000313" key="2">
    <source>
        <dbReference type="Proteomes" id="UP000005226"/>
    </source>
</evidence>
<dbReference type="Ensembl" id="ENSTRUT00000048889.2">
    <property type="protein sequence ID" value="ENSTRUP00000051415.2"/>
    <property type="gene ID" value="ENSTRUG00000024280.2"/>
</dbReference>
<dbReference type="AlphaFoldDB" id="A0A3B5K664"/>
<reference evidence="1" key="2">
    <citation type="submission" date="2025-08" db="UniProtKB">
        <authorList>
            <consortium name="Ensembl"/>
        </authorList>
    </citation>
    <scope>IDENTIFICATION</scope>
</reference>
<dbReference type="Proteomes" id="UP000005226">
    <property type="component" value="Chromosome 6"/>
</dbReference>
<dbReference type="InParanoid" id="A0A3B5K664"/>
<reference evidence="1" key="3">
    <citation type="submission" date="2025-09" db="UniProtKB">
        <authorList>
            <consortium name="Ensembl"/>
        </authorList>
    </citation>
    <scope>IDENTIFICATION</scope>
</reference>
<sequence>MRLHVLTHKGSFARRTKIKDLSAVLISHLPPYSSQPDPYPQSSLAQQARCLILTRKGSCWGVWRCWGRQRQGGQRDRHLGCGGELLDGAVVVLGRQSLQRVPAVCVQFDDLHEERTGQLGLRRTQHLVPDSR</sequence>
<reference evidence="1 2" key="1">
    <citation type="journal article" date="2011" name="Genome Biol. Evol.">
        <title>Integration of the genetic map and genome assembly of fugu facilitates insights into distinct features of genome evolution in teleosts and mammals.</title>
        <authorList>
            <person name="Kai W."/>
            <person name="Kikuchi K."/>
            <person name="Tohari S."/>
            <person name="Chew A.K."/>
            <person name="Tay A."/>
            <person name="Fujiwara A."/>
            <person name="Hosoya S."/>
            <person name="Suetake H."/>
            <person name="Naruse K."/>
            <person name="Brenner S."/>
            <person name="Suzuki Y."/>
            <person name="Venkatesh B."/>
        </authorList>
    </citation>
    <scope>NUCLEOTIDE SEQUENCE [LARGE SCALE GENOMIC DNA]</scope>
</reference>